<proteinExistence type="predicted"/>
<gene>
    <name evidence="1" type="ORF">CALMAC_LOCUS12320</name>
</gene>
<protein>
    <submittedName>
        <fullName evidence="1">Uncharacterized protein</fullName>
    </submittedName>
</protein>
<dbReference type="Proteomes" id="UP000410492">
    <property type="component" value="Unassembled WGS sequence"/>
</dbReference>
<dbReference type="AlphaFoldDB" id="A0A653CY82"/>
<keyword evidence="2" id="KW-1185">Reference proteome</keyword>
<organism evidence="1 2">
    <name type="scientific">Callosobruchus maculatus</name>
    <name type="common">Southern cowpea weevil</name>
    <name type="synonym">Pulse bruchid</name>
    <dbReference type="NCBI Taxonomy" id="64391"/>
    <lineage>
        <taxon>Eukaryota</taxon>
        <taxon>Metazoa</taxon>
        <taxon>Ecdysozoa</taxon>
        <taxon>Arthropoda</taxon>
        <taxon>Hexapoda</taxon>
        <taxon>Insecta</taxon>
        <taxon>Pterygota</taxon>
        <taxon>Neoptera</taxon>
        <taxon>Endopterygota</taxon>
        <taxon>Coleoptera</taxon>
        <taxon>Polyphaga</taxon>
        <taxon>Cucujiformia</taxon>
        <taxon>Chrysomeloidea</taxon>
        <taxon>Chrysomelidae</taxon>
        <taxon>Bruchinae</taxon>
        <taxon>Bruchini</taxon>
        <taxon>Callosobruchus</taxon>
    </lineage>
</organism>
<sequence>MYCNFGRTIGMSSRNLQMQRDVSSEKQHRKVCYRYAGYRLPRTI</sequence>
<accession>A0A653CY82</accession>
<evidence type="ECO:0000313" key="1">
    <source>
        <dbReference type="EMBL" id="VEN52043.1"/>
    </source>
</evidence>
<evidence type="ECO:0000313" key="2">
    <source>
        <dbReference type="Proteomes" id="UP000410492"/>
    </source>
</evidence>
<dbReference type="EMBL" id="CAACVG010009096">
    <property type="protein sequence ID" value="VEN52043.1"/>
    <property type="molecule type" value="Genomic_DNA"/>
</dbReference>
<reference evidence="1 2" key="1">
    <citation type="submission" date="2019-01" db="EMBL/GenBank/DDBJ databases">
        <authorList>
            <person name="Sayadi A."/>
        </authorList>
    </citation>
    <scope>NUCLEOTIDE SEQUENCE [LARGE SCALE GENOMIC DNA]</scope>
</reference>
<name>A0A653CY82_CALMS</name>